<protein>
    <recommendedName>
        <fullName evidence="1">DUF5679 domain-containing protein</fullName>
    </recommendedName>
</protein>
<reference evidence="2" key="1">
    <citation type="submission" date="2018-05" db="EMBL/GenBank/DDBJ databases">
        <authorList>
            <person name="Lanie J.A."/>
            <person name="Ng W.-L."/>
            <person name="Kazmierczak K.M."/>
            <person name="Andrzejewski T.M."/>
            <person name="Davidsen T.M."/>
            <person name="Wayne K.J."/>
            <person name="Tettelin H."/>
            <person name="Glass J.I."/>
            <person name="Rusch D."/>
            <person name="Podicherti R."/>
            <person name="Tsui H.-C.T."/>
            <person name="Winkler M.E."/>
        </authorList>
    </citation>
    <scope>NUCLEOTIDE SEQUENCE</scope>
</reference>
<organism evidence="2">
    <name type="scientific">marine metagenome</name>
    <dbReference type="NCBI Taxonomy" id="408172"/>
    <lineage>
        <taxon>unclassified sequences</taxon>
        <taxon>metagenomes</taxon>
        <taxon>ecological metagenomes</taxon>
    </lineage>
</organism>
<dbReference type="EMBL" id="UINC01106076">
    <property type="protein sequence ID" value="SVC70478.1"/>
    <property type="molecule type" value="Genomic_DNA"/>
</dbReference>
<evidence type="ECO:0000259" key="1">
    <source>
        <dbReference type="Pfam" id="PF18930"/>
    </source>
</evidence>
<name>A0A382PCM6_9ZZZZ</name>
<gene>
    <name evidence="2" type="ORF">METZ01_LOCUS323332</name>
</gene>
<dbReference type="AlphaFoldDB" id="A0A382PCM6"/>
<evidence type="ECO:0000313" key="2">
    <source>
        <dbReference type="EMBL" id="SVC70478.1"/>
    </source>
</evidence>
<accession>A0A382PCM6</accession>
<dbReference type="InterPro" id="IPR044044">
    <property type="entry name" value="DUF5679"/>
</dbReference>
<proteinExistence type="predicted"/>
<feature type="domain" description="DUF5679" evidence="1">
    <location>
        <begin position="4"/>
        <end position="43"/>
    </location>
</feature>
<sequence>MEAYCLKCKGPHEIKEPNEITLKNGRAATQGKCGACGSKVFRIGKAS</sequence>
<dbReference type="Pfam" id="PF18930">
    <property type="entry name" value="DUF5679"/>
    <property type="match status" value="1"/>
</dbReference>